<dbReference type="Gene3D" id="3.60.120.10">
    <property type="entry name" value="Anthranilate synthase"/>
    <property type="match status" value="1"/>
</dbReference>
<name>A0A2S7SUR2_9BACT</name>
<dbReference type="AlphaFoldDB" id="A0A2S7SUR2"/>
<evidence type="ECO:0000259" key="1">
    <source>
        <dbReference type="Pfam" id="PF00425"/>
    </source>
</evidence>
<comment type="caution">
    <text evidence="2">The sequence shown here is derived from an EMBL/GenBank/DDBJ whole genome shotgun (WGS) entry which is preliminary data.</text>
</comment>
<accession>A0A2S7SUR2</accession>
<organism evidence="2 3">
    <name type="scientific">Flavipsychrobacter stenotrophus</name>
    <dbReference type="NCBI Taxonomy" id="2077091"/>
    <lineage>
        <taxon>Bacteria</taxon>
        <taxon>Pseudomonadati</taxon>
        <taxon>Bacteroidota</taxon>
        <taxon>Chitinophagia</taxon>
        <taxon>Chitinophagales</taxon>
        <taxon>Chitinophagaceae</taxon>
        <taxon>Flavipsychrobacter</taxon>
    </lineage>
</organism>
<dbReference type="Proteomes" id="UP000239872">
    <property type="component" value="Unassembled WGS sequence"/>
</dbReference>
<keyword evidence="3" id="KW-1185">Reference proteome</keyword>
<evidence type="ECO:0000313" key="2">
    <source>
        <dbReference type="EMBL" id="PQJ10276.1"/>
    </source>
</evidence>
<dbReference type="GO" id="GO:0005737">
    <property type="term" value="C:cytoplasm"/>
    <property type="evidence" value="ECO:0007669"/>
    <property type="project" value="TreeGrafter"/>
</dbReference>
<gene>
    <name evidence="2" type="ORF">CJD36_016465</name>
</gene>
<dbReference type="GO" id="GO:0046820">
    <property type="term" value="F:4-amino-4-deoxychorismate synthase activity"/>
    <property type="evidence" value="ECO:0007669"/>
    <property type="project" value="TreeGrafter"/>
</dbReference>
<reference evidence="2 3" key="1">
    <citation type="submission" date="2018-01" db="EMBL/GenBank/DDBJ databases">
        <title>A novel member of the phylum Bacteroidetes isolated from glacier ice.</title>
        <authorList>
            <person name="Liu Q."/>
            <person name="Xin Y.-H."/>
        </authorList>
    </citation>
    <scope>NUCLEOTIDE SEQUENCE [LARGE SCALE GENOMIC DNA]</scope>
    <source>
        <strain evidence="2 3">RB1R16</strain>
    </source>
</reference>
<dbReference type="PANTHER" id="PTHR11236">
    <property type="entry name" value="AMINOBENZOATE/ANTHRANILATE SYNTHASE"/>
    <property type="match status" value="1"/>
</dbReference>
<dbReference type="GO" id="GO:0000162">
    <property type="term" value="P:L-tryptophan biosynthetic process"/>
    <property type="evidence" value="ECO:0007669"/>
    <property type="project" value="TreeGrafter"/>
</dbReference>
<dbReference type="InterPro" id="IPR019999">
    <property type="entry name" value="Anth_synth_I-like"/>
</dbReference>
<proteinExistence type="predicted"/>
<dbReference type="Pfam" id="PF00425">
    <property type="entry name" value="Chorismate_bind"/>
    <property type="match status" value="1"/>
</dbReference>
<dbReference type="RefSeq" id="WP_105040285.1">
    <property type="nucleotide sequence ID" value="NZ_PPSL01000004.1"/>
</dbReference>
<dbReference type="GO" id="GO:0008153">
    <property type="term" value="P:4-aminobenzoate biosynthetic process"/>
    <property type="evidence" value="ECO:0007669"/>
    <property type="project" value="TreeGrafter"/>
</dbReference>
<protein>
    <submittedName>
        <fullName evidence="2">Aminodeoxychorismate synthase component I</fullName>
    </submittedName>
</protein>
<dbReference type="InterPro" id="IPR015890">
    <property type="entry name" value="Chorismate_C"/>
</dbReference>
<dbReference type="PANTHER" id="PTHR11236:SF18">
    <property type="entry name" value="AMINODEOXYCHORISMATE SYNTHASE"/>
    <property type="match status" value="1"/>
</dbReference>
<dbReference type="InterPro" id="IPR005801">
    <property type="entry name" value="ADC_synthase"/>
</dbReference>
<dbReference type="OrthoDB" id="9803598at2"/>
<dbReference type="SUPFAM" id="SSF56322">
    <property type="entry name" value="ADC synthase"/>
    <property type="match status" value="1"/>
</dbReference>
<dbReference type="PRINTS" id="PR00095">
    <property type="entry name" value="ANTSNTHASEI"/>
</dbReference>
<feature type="domain" description="Chorismate-utilising enzyme C-terminal" evidence="1">
    <location>
        <begin position="169"/>
        <end position="425"/>
    </location>
</feature>
<dbReference type="EMBL" id="PPSL01000004">
    <property type="protein sequence ID" value="PQJ10276.1"/>
    <property type="molecule type" value="Genomic_DNA"/>
</dbReference>
<evidence type="ECO:0000313" key="3">
    <source>
        <dbReference type="Proteomes" id="UP000239872"/>
    </source>
</evidence>
<sequence>MSTSLHRQKIEFPIGPHEAGNIKARMLNWSQQFSILLYLDSNSYPSVYGTYECLLATGARDSISSVNGEDLSSLSARYNSHKDWLFGHINYDFKNVLFNKLHSDHKATSQFPQLHFFVPETVCHINPAQTSLTIESFYDPALVYDQIINWEIAAAPALPKVTFTSLFNKEDYVATIEALRDHIREGDCYEINFCNKGYCDDVLLDPLEVFKALNELSPAPFAAYYKLNGQYMACASPERYLKKRGSKILSQPIKGTAKRSNDPSADNEIREQLRNDVKERAENVMIVDLVRNDLAKACEVGSIAVDELFGIYTYPQVHQMISTVSGHLKADTPFTDAIHHSFPMGSMTGAPKYKVMQLIEQHERSQRELFSGSVGYITPAGDFDFNVIIRSLFYNADTHYLSYQTGGAITYDSIPEQEWEEMRLKAWALERIFE</sequence>